<dbReference type="RefSeq" id="WP_082675419.1">
    <property type="nucleotide sequence ID" value="NZ_LDPZ01000013.1"/>
</dbReference>
<sequence>MSAVPASVSSPCVQICVLDAASGWCVGCGRTIEEIIAWGSLSEESRLEIMGGLPSRLDSMEPQAGAA</sequence>
<dbReference type="PANTHER" id="PTHR35175:SF2">
    <property type="entry name" value="DUF1289 DOMAIN-CONTAINING PROTEIN"/>
    <property type="match status" value="1"/>
</dbReference>
<dbReference type="PANTHER" id="PTHR35175">
    <property type="entry name" value="DUF1289 DOMAIN-CONTAINING PROTEIN"/>
    <property type="match status" value="1"/>
</dbReference>
<dbReference type="Proteomes" id="UP000078272">
    <property type="component" value="Unassembled WGS sequence"/>
</dbReference>
<organism evidence="1 2">
    <name type="scientific">Aureimonas ureilytica</name>
    <dbReference type="NCBI Taxonomy" id="401562"/>
    <lineage>
        <taxon>Bacteria</taxon>
        <taxon>Pseudomonadati</taxon>
        <taxon>Pseudomonadota</taxon>
        <taxon>Alphaproteobacteria</taxon>
        <taxon>Hyphomicrobiales</taxon>
        <taxon>Aurantimonadaceae</taxon>
        <taxon>Aureimonas</taxon>
    </lineage>
</organism>
<dbReference type="PATRIC" id="fig|401562.3.peg.611"/>
<protein>
    <recommendedName>
        <fullName evidence="3">Fe-S oxidoreductase</fullName>
    </recommendedName>
</protein>
<dbReference type="EMBL" id="LDPZ01000013">
    <property type="protein sequence ID" value="KTQ96786.1"/>
    <property type="molecule type" value="Genomic_DNA"/>
</dbReference>
<reference evidence="1 2" key="1">
    <citation type="journal article" date="2016" name="Front. Microbiol.">
        <title>Genomic Resource of Rice Seed Associated Bacteria.</title>
        <authorList>
            <person name="Midha S."/>
            <person name="Bansal K."/>
            <person name="Sharma S."/>
            <person name="Kumar N."/>
            <person name="Patil P.P."/>
            <person name="Chaudhry V."/>
            <person name="Patil P.B."/>
        </authorList>
    </citation>
    <scope>NUCLEOTIDE SEQUENCE [LARGE SCALE GENOMIC DNA]</scope>
    <source>
        <strain evidence="1 2">NS226</strain>
    </source>
</reference>
<comment type="caution">
    <text evidence="1">The sequence shown here is derived from an EMBL/GenBank/DDBJ whole genome shotgun (WGS) entry which is preliminary data.</text>
</comment>
<gene>
    <name evidence="1" type="ORF">NS226_06605</name>
</gene>
<dbReference type="Pfam" id="PF06945">
    <property type="entry name" value="DUF1289"/>
    <property type="match status" value="1"/>
</dbReference>
<dbReference type="AlphaFoldDB" id="A0A175RA73"/>
<dbReference type="OrthoDB" id="9811423at2"/>
<evidence type="ECO:0000313" key="1">
    <source>
        <dbReference type="EMBL" id="KTQ96786.1"/>
    </source>
</evidence>
<proteinExistence type="predicted"/>
<dbReference type="InterPro" id="IPR010710">
    <property type="entry name" value="DUF1289"/>
</dbReference>
<accession>A0A175RA73</accession>
<name>A0A175RA73_9HYPH</name>
<evidence type="ECO:0000313" key="2">
    <source>
        <dbReference type="Proteomes" id="UP000078272"/>
    </source>
</evidence>
<evidence type="ECO:0008006" key="3">
    <source>
        <dbReference type="Google" id="ProtNLM"/>
    </source>
</evidence>